<organism evidence="2 3">
    <name type="scientific">Candidatus Blackburnbacteria bacterium RIFCSPHIGHO2_02_FULL_44_20</name>
    <dbReference type="NCBI Taxonomy" id="1797516"/>
    <lineage>
        <taxon>Bacteria</taxon>
        <taxon>Candidatus Blackburniibacteriota</taxon>
    </lineage>
</organism>
<dbReference type="AlphaFoldDB" id="A0A1G1V7M0"/>
<protein>
    <recommendedName>
        <fullName evidence="4">DUF2905 domain-containing protein</fullName>
    </recommendedName>
</protein>
<accession>A0A1G1V7M0</accession>
<dbReference type="EMBL" id="MHBZ01000019">
    <property type="protein sequence ID" value="OGY11366.1"/>
    <property type="molecule type" value="Genomic_DNA"/>
</dbReference>
<dbReference type="Pfam" id="PF11146">
    <property type="entry name" value="DUF2905"/>
    <property type="match status" value="1"/>
</dbReference>
<evidence type="ECO:0000256" key="1">
    <source>
        <dbReference type="SAM" id="Phobius"/>
    </source>
</evidence>
<proteinExistence type="predicted"/>
<evidence type="ECO:0000313" key="3">
    <source>
        <dbReference type="Proteomes" id="UP000178319"/>
    </source>
</evidence>
<dbReference type="PANTHER" id="PTHR36443">
    <property type="entry name" value="BSR5223 PROTEIN"/>
    <property type="match status" value="1"/>
</dbReference>
<sequence length="74" mass="8198">MLQEAGRVVIIVGIVLIVTGSFLWFFGKLPFLGKLPGDILVKKENFSFYAPITTTIVISILLSLLLTVISTFRK</sequence>
<keyword evidence="1" id="KW-0812">Transmembrane</keyword>
<comment type="caution">
    <text evidence="2">The sequence shown here is derived from an EMBL/GenBank/DDBJ whole genome shotgun (WGS) entry which is preliminary data.</text>
</comment>
<dbReference type="PANTHER" id="PTHR36443:SF1">
    <property type="entry name" value="BSR5223 PROTEIN"/>
    <property type="match status" value="1"/>
</dbReference>
<gene>
    <name evidence="2" type="ORF">A3D26_02575</name>
</gene>
<dbReference type="Proteomes" id="UP000178319">
    <property type="component" value="Unassembled WGS sequence"/>
</dbReference>
<evidence type="ECO:0008006" key="4">
    <source>
        <dbReference type="Google" id="ProtNLM"/>
    </source>
</evidence>
<feature type="transmembrane region" description="Helical" evidence="1">
    <location>
        <begin position="46"/>
        <end position="69"/>
    </location>
</feature>
<keyword evidence="1" id="KW-1133">Transmembrane helix</keyword>
<dbReference type="STRING" id="1797516.A3D26_02575"/>
<feature type="transmembrane region" description="Helical" evidence="1">
    <location>
        <begin position="7"/>
        <end position="26"/>
    </location>
</feature>
<dbReference type="InterPro" id="IPR021320">
    <property type="entry name" value="DUF2905"/>
</dbReference>
<name>A0A1G1V7M0_9BACT</name>
<keyword evidence="1" id="KW-0472">Membrane</keyword>
<evidence type="ECO:0000313" key="2">
    <source>
        <dbReference type="EMBL" id="OGY11366.1"/>
    </source>
</evidence>
<reference evidence="2 3" key="1">
    <citation type="journal article" date="2016" name="Nat. Commun.">
        <title>Thousands of microbial genomes shed light on interconnected biogeochemical processes in an aquifer system.</title>
        <authorList>
            <person name="Anantharaman K."/>
            <person name="Brown C.T."/>
            <person name="Hug L.A."/>
            <person name="Sharon I."/>
            <person name="Castelle C.J."/>
            <person name="Probst A.J."/>
            <person name="Thomas B.C."/>
            <person name="Singh A."/>
            <person name="Wilkins M.J."/>
            <person name="Karaoz U."/>
            <person name="Brodie E.L."/>
            <person name="Williams K.H."/>
            <person name="Hubbard S.S."/>
            <person name="Banfield J.F."/>
        </authorList>
    </citation>
    <scope>NUCLEOTIDE SEQUENCE [LARGE SCALE GENOMIC DNA]</scope>
</reference>